<dbReference type="SMART" id="SM00448">
    <property type="entry name" value="REC"/>
    <property type="match status" value="1"/>
</dbReference>
<dbReference type="AlphaFoldDB" id="A0A0B0ICA1"/>
<dbReference type="RefSeq" id="WP_034628767.1">
    <property type="nucleotide sequence ID" value="NZ_JRJU01000011.1"/>
</dbReference>
<feature type="modified residue" description="4-aspartylphosphate" evidence="1">
    <location>
        <position position="57"/>
    </location>
</feature>
<feature type="domain" description="HTH LytTR-type" evidence="3">
    <location>
        <begin position="139"/>
        <end position="244"/>
    </location>
</feature>
<dbReference type="GO" id="GO:0000156">
    <property type="term" value="F:phosphorelay response regulator activity"/>
    <property type="evidence" value="ECO:0007669"/>
    <property type="project" value="InterPro"/>
</dbReference>
<sequence>MKKTIKAVIIDDEHYSRDELTFLLKRYEEIDIVGEADSGEKGLEVIMRKDPDVVFLDIEMPQMSGLDLAKALQNMKHIPLIVFATAYADYAVKAFRVQALDYLVKPFDEEQIDEVIKRINERMSPSSHEIESITGIGKLAVEDEGRIVYLSPKDITYLFREDRETIICVNERKYSSRTPIKELEEKLKEFPFFRTHKSYLVNLDKVEQLIPWFNGAYQLKVVGQKEEIPVSRNYVKALRERLEL</sequence>
<dbReference type="SUPFAM" id="SSF52172">
    <property type="entry name" value="CheY-like"/>
    <property type="match status" value="1"/>
</dbReference>
<dbReference type="OrthoDB" id="9809318at2"/>
<evidence type="ECO:0000313" key="5">
    <source>
        <dbReference type="Proteomes" id="UP000030832"/>
    </source>
</evidence>
<dbReference type="Proteomes" id="UP000030832">
    <property type="component" value="Unassembled WGS sequence"/>
</dbReference>
<dbReference type="PROSITE" id="PS50110">
    <property type="entry name" value="RESPONSE_REGULATORY"/>
    <property type="match status" value="1"/>
</dbReference>
<evidence type="ECO:0000256" key="1">
    <source>
        <dbReference type="PROSITE-ProRule" id="PRU00169"/>
    </source>
</evidence>
<dbReference type="EMBL" id="JRJU01000011">
    <property type="protein sequence ID" value="KHF40208.1"/>
    <property type="molecule type" value="Genomic_DNA"/>
</dbReference>
<dbReference type="InterPro" id="IPR011006">
    <property type="entry name" value="CheY-like_superfamily"/>
</dbReference>
<dbReference type="Gene3D" id="2.40.50.1020">
    <property type="entry name" value="LytTr DNA-binding domain"/>
    <property type="match status" value="1"/>
</dbReference>
<dbReference type="Pfam" id="PF00072">
    <property type="entry name" value="Response_reg"/>
    <property type="match status" value="1"/>
</dbReference>
<dbReference type="InterPro" id="IPR001789">
    <property type="entry name" value="Sig_transdc_resp-reg_receiver"/>
</dbReference>
<dbReference type="STRING" id="333138.LQ50_10720"/>
<dbReference type="InterPro" id="IPR007492">
    <property type="entry name" value="LytTR_DNA-bd_dom"/>
</dbReference>
<dbReference type="InterPro" id="IPR046947">
    <property type="entry name" value="LytR-like"/>
</dbReference>
<comment type="caution">
    <text evidence="4">The sequence shown here is derived from an EMBL/GenBank/DDBJ whole genome shotgun (WGS) entry which is preliminary data.</text>
</comment>
<accession>A0A0B0ICA1</accession>
<dbReference type="GO" id="GO:0003677">
    <property type="term" value="F:DNA binding"/>
    <property type="evidence" value="ECO:0007669"/>
    <property type="project" value="InterPro"/>
</dbReference>
<reference evidence="4 5" key="1">
    <citation type="submission" date="2014-09" db="EMBL/GenBank/DDBJ databases">
        <title>Genome sequencing and annotation of Bacillus Okhensis strain Kh10-101T.</title>
        <authorList>
            <person name="Prakash J.S."/>
        </authorList>
    </citation>
    <scope>NUCLEOTIDE SEQUENCE [LARGE SCALE GENOMIC DNA]</scope>
    <source>
        <strain evidence="5">Kh10-101T</strain>
    </source>
</reference>
<protein>
    <submittedName>
        <fullName evidence="4">Regulator</fullName>
    </submittedName>
</protein>
<dbReference type="PROSITE" id="PS50930">
    <property type="entry name" value="HTH_LYTTR"/>
    <property type="match status" value="1"/>
</dbReference>
<keyword evidence="5" id="KW-1185">Reference proteome</keyword>
<organism evidence="4 5">
    <name type="scientific">Halalkalibacter okhensis</name>
    <dbReference type="NCBI Taxonomy" id="333138"/>
    <lineage>
        <taxon>Bacteria</taxon>
        <taxon>Bacillati</taxon>
        <taxon>Bacillota</taxon>
        <taxon>Bacilli</taxon>
        <taxon>Bacillales</taxon>
        <taxon>Bacillaceae</taxon>
        <taxon>Halalkalibacter</taxon>
    </lineage>
</organism>
<keyword evidence="1" id="KW-0597">Phosphoprotein</keyword>
<dbReference type="eggNOG" id="COG3279">
    <property type="taxonomic scope" value="Bacteria"/>
</dbReference>
<dbReference type="SMART" id="SM00850">
    <property type="entry name" value="LytTR"/>
    <property type="match status" value="1"/>
</dbReference>
<feature type="domain" description="Response regulatory" evidence="2">
    <location>
        <begin position="6"/>
        <end position="120"/>
    </location>
</feature>
<dbReference type="PANTHER" id="PTHR37299">
    <property type="entry name" value="TRANSCRIPTIONAL REGULATOR-RELATED"/>
    <property type="match status" value="1"/>
</dbReference>
<evidence type="ECO:0000313" key="4">
    <source>
        <dbReference type="EMBL" id="KHF40208.1"/>
    </source>
</evidence>
<name>A0A0B0ICA1_9BACI</name>
<evidence type="ECO:0000259" key="2">
    <source>
        <dbReference type="PROSITE" id="PS50110"/>
    </source>
</evidence>
<dbReference type="Gene3D" id="3.40.50.2300">
    <property type="match status" value="1"/>
</dbReference>
<dbReference type="PANTHER" id="PTHR37299:SF1">
    <property type="entry name" value="STAGE 0 SPORULATION PROTEIN A HOMOLOG"/>
    <property type="match status" value="1"/>
</dbReference>
<dbReference type="Pfam" id="PF04397">
    <property type="entry name" value="LytTR"/>
    <property type="match status" value="1"/>
</dbReference>
<evidence type="ECO:0000259" key="3">
    <source>
        <dbReference type="PROSITE" id="PS50930"/>
    </source>
</evidence>
<gene>
    <name evidence="4" type="ORF">LQ50_10720</name>
</gene>
<proteinExistence type="predicted"/>